<comment type="caution">
    <text evidence="2">The sequence shown here is derived from an EMBL/GenBank/DDBJ whole genome shotgun (WGS) entry which is preliminary data.</text>
</comment>
<accession>A0A4Z1GXC7</accession>
<gene>
    <name evidence="2" type="ORF">BHYA_0025g00390</name>
</gene>
<proteinExistence type="predicted"/>
<protein>
    <submittedName>
        <fullName evidence="2">Uncharacterized protein</fullName>
    </submittedName>
</protein>
<dbReference type="Proteomes" id="UP000297814">
    <property type="component" value="Unassembled WGS sequence"/>
</dbReference>
<feature type="region of interest" description="Disordered" evidence="1">
    <location>
        <begin position="40"/>
        <end position="59"/>
    </location>
</feature>
<evidence type="ECO:0000313" key="2">
    <source>
        <dbReference type="EMBL" id="TGO41188.1"/>
    </source>
</evidence>
<keyword evidence="3" id="KW-1185">Reference proteome</keyword>
<name>A0A4Z1GXC7_9HELO</name>
<reference evidence="2 3" key="1">
    <citation type="submission" date="2017-12" db="EMBL/GenBank/DDBJ databases">
        <title>Comparative genomics of Botrytis spp.</title>
        <authorList>
            <person name="Valero-Jimenez C.A."/>
            <person name="Tapia P."/>
            <person name="Veloso J."/>
            <person name="Silva-Moreno E."/>
            <person name="Staats M."/>
            <person name="Valdes J.H."/>
            <person name="Van Kan J.A.L."/>
        </authorList>
    </citation>
    <scope>NUCLEOTIDE SEQUENCE [LARGE SCALE GENOMIC DNA]</scope>
    <source>
        <strain evidence="2 3">Bh0001</strain>
    </source>
</reference>
<dbReference type="AlphaFoldDB" id="A0A4Z1GXC7"/>
<evidence type="ECO:0000256" key="1">
    <source>
        <dbReference type="SAM" id="MobiDB-lite"/>
    </source>
</evidence>
<dbReference type="EMBL" id="PQXK01000025">
    <property type="protein sequence ID" value="TGO41188.1"/>
    <property type="molecule type" value="Genomic_DNA"/>
</dbReference>
<sequence>MDSAAGLLILAAKSVAPMTEPDMALRVYLGLGVDGLGLVEEEEEEEEEEDDDDDVDDVDDILRGRGNCRGRCRSLRREWRGEMRICMDSEKREGRSR</sequence>
<evidence type="ECO:0000313" key="3">
    <source>
        <dbReference type="Proteomes" id="UP000297814"/>
    </source>
</evidence>
<organism evidence="2 3">
    <name type="scientific">Botrytis hyacinthi</name>
    <dbReference type="NCBI Taxonomy" id="278943"/>
    <lineage>
        <taxon>Eukaryota</taxon>
        <taxon>Fungi</taxon>
        <taxon>Dikarya</taxon>
        <taxon>Ascomycota</taxon>
        <taxon>Pezizomycotina</taxon>
        <taxon>Leotiomycetes</taxon>
        <taxon>Helotiales</taxon>
        <taxon>Sclerotiniaceae</taxon>
        <taxon>Botrytis</taxon>
    </lineage>
</organism>